<proteinExistence type="predicted"/>
<dbReference type="AlphaFoldDB" id="A0A183L4V9"/>
<accession>A0A183L4V9</accession>
<evidence type="ECO:0000313" key="2">
    <source>
        <dbReference type="EMBL" id="VDP78733.1"/>
    </source>
</evidence>
<keyword evidence="1" id="KW-0812">Transmembrane</keyword>
<evidence type="ECO:0000256" key="1">
    <source>
        <dbReference type="SAM" id="Phobius"/>
    </source>
</evidence>
<dbReference type="WBParaSite" id="SCUD_0002237401-mRNA-1">
    <property type="protein sequence ID" value="SCUD_0002237401-mRNA-1"/>
    <property type="gene ID" value="SCUD_0002237401"/>
</dbReference>
<feature type="transmembrane region" description="Helical" evidence="1">
    <location>
        <begin position="22"/>
        <end position="43"/>
    </location>
</feature>
<organism evidence="4">
    <name type="scientific">Schistosoma curassoni</name>
    <dbReference type="NCBI Taxonomy" id="6186"/>
    <lineage>
        <taxon>Eukaryota</taxon>
        <taxon>Metazoa</taxon>
        <taxon>Spiralia</taxon>
        <taxon>Lophotrochozoa</taxon>
        <taxon>Platyhelminthes</taxon>
        <taxon>Trematoda</taxon>
        <taxon>Digenea</taxon>
        <taxon>Strigeidida</taxon>
        <taxon>Schistosomatoidea</taxon>
        <taxon>Schistosomatidae</taxon>
        <taxon>Schistosoma</taxon>
    </lineage>
</organism>
<sequence length="75" mass="8849">MIMKYFDLFNPLNILMRYLDSVMHMLIISLHVWLAIIETVVILDMQQVMKIWIDSPILSTVKRIGLPLKFAMKLT</sequence>
<name>A0A183L4V9_9TREM</name>
<evidence type="ECO:0000313" key="3">
    <source>
        <dbReference type="Proteomes" id="UP000279833"/>
    </source>
</evidence>
<dbReference type="Proteomes" id="UP000279833">
    <property type="component" value="Unassembled WGS sequence"/>
</dbReference>
<dbReference type="EMBL" id="UZAK01049164">
    <property type="protein sequence ID" value="VDP78733.1"/>
    <property type="molecule type" value="Genomic_DNA"/>
</dbReference>
<reference evidence="2 3" key="2">
    <citation type="submission" date="2018-11" db="EMBL/GenBank/DDBJ databases">
        <authorList>
            <consortium name="Pathogen Informatics"/>
        </authorList>
    </citation>
    <scope>NUCLEOTIDE SEQUENCE [LARGE SCALE GENOMIC DNA]</scope>
    <source>
        <strain evidence="2">Dakar</strain>
        <strain evidence="3">Dakar, Senegal</strain>
    </source>
</reference>
<gene>
    <name evidence="2" type="ORF">SCUD_LOCUS22371</name>
</gene>
<protein>
    <submittedName>
        <fullName evidence="4">Ovule protein</fullName>
    </submittedName>
</protein>
<reference evidence="4" key="1">
    <citation type="submission" date="2016-06" db="UniProtKB">
        <authorList>
            <consortium name="WormBaseParasite"/>
        </authorList>
    </citation>
    <scope>IDENTIFICATION</scope>
</reference>
<keyword evidence="1" id="KW-1133">Transmembrane helix</keyword>
<keyword evidence="1" id="KW-0472">Membrane</keyword>
<keyword evidence="3" id="KW-1185">Reference proteome</keyword>
<evidence type="ECO:0000313" key="4">
    <source>
        <dbReference type="WBParaSite" id="SCUD_0002237401-mRNA-1"/>
    </source>
</evidence>